<accession>B7KMK9</accession>
<dbReference type="RefSeq" id="WP_012599538.1">
    <property type="nucleotide sequence ID" value="NC_011737.1"/>
</dbReference>
<keyword evidence="2" id="KW-0812">Transmembrane</keyword>
<organism evidence="3 4">
    <name type="scientific">Gloeothece citriformis (strain PCC 7424)</name>
    <name type="common">Cyanothece sp. (strain PCC 7424)</name>
    <dbReference type="NCBI Taxonomy" id="65393"/>
    <lineage>
        <taxon>Bacteria</taxon>
        <taxon>Bacillati</taxon>
        <taxon>Cyanobacteriota</taxon>
        <taxon>Cyanophyceae</taxon>
        <taxon>Oscillatoriophycideae</taxon>
        <taxon>Chroococcales</taxon>
        <taxon>Aphanothecaceae</taxon>
        <taxon>Gloeothece</taxon>
        <taxon>Gloeothece citriformis</taxon>
    </lineage>
</organism>
<evidence type="ECO:0000256" key="2">
    <source>
        <dbReference type="SAM" id="Phobius"/>
    </source>
</evidence>
<protein>
    <recommendedName>
        <fullName evidence="5">Conjugation TrbI family protein</fullName>
    </recommendedName>
</protein>
<feature type="compositionally biased region" description="Low complexity" evidence="1">
    <location>
        <begin position="188"/>
        <end position="205"/>
    </location>
</feature>
<evidence type="ECO:0008006" key="5">
    <source>
        <dbReference type="Google" id="ProtNLM"/>
    </source>
</evidence>
<reference evidence="4" key="1">
    <citation type="journal article" date="2011" name="MBio">
        <title>Novel metabolic attributes of the genus Cyanothece, comprising a group of unicellular nitrogen-fixing Cyanobacteria.</title>
        <authorList>
            <person name="Bandyopadhyay A."/>
            <person name="Elvitigala T."/>
            <person name="Welsh E."/>
            <person name="Stockel J."/>
            <person name="Liberton M."/>
            <person name="Min H."/>
            <person name="Sherman L.A."/>
            <person name="Pakrasi H.B."/>
        </authorList>
    </citation>
    <scope>NUCLEOTIDE SEQUENCE [LARGE SCALE GENOMIC DNA]</scope>
    <source>
        <strain evidence="4">PCC 7424</strain>
        <plasmid evidence="4">pP742402</plasmid>
    </source>
</reference>
<gene>
    <name evidence="3" type="ordered locus">PCC7424_5459</name>
</gene>
<dbReference type="Pfam" id="PF03743">
    <property type="entry name" value="TrbI"/>
    <property type="match status" value="1"/>
</dbReference>
<feature type="region of interest" description="Disordered" evidence="1">
    <location>
        <begin position="1"/>
        <end position="83"/>
    </location>
</feature>
<geneLocation type="plasmid" evidence="3 4">
    <name>pP742402</name>
</geneLocation>
<keyword evidence="2" id="KW-1133">Transmembrane helix</keyword>
<feature type="compositionally biased region" description="Polar residues" evidence="1">
    <location>
        <begin position="206"/>
        <end position="226"/>
    </location>
</feature>
<keyword evidence="3" id="KW-0614">Plasmid</keyword>
<keyword evidence="2" id="KW-0472">Membrane</keyword>
<dbReference type="InterPro" id="IPR005498">
    <property type="entry name" value="T4SS_VirB10/TraB/TrbI"/>
</dbReference>
<feature type="region of interest" description="Disordered" evidence="1">
    <location>
        <begin position="277"/>
        <end position="332"/>
    </location>
</feature>
<evidence type="ECO:0000313" key="3">
    <source>
        <dbReference type="EMBL" id="ACK74031.1"/>
    </source>
</evidence>
<feature type="transmembrane region" description="Helical" evidence="2">
    <location>
        <begin position="89"/>
        <end position="110"/>
    </location>
</feature>
<sequence length="552" mass="60379">MVNTIKNSSEVKENSLFDPWTNNEEIDPEVQPSWNYEAINNLLELPDDEKQQPDNNSEEESTVSAQQEEHFTQQETQAKKGNSFSKNPYIKLGLIGLICGSGAIFAGIFLTSAPSYRTATASKEQQESTEKKKDKTLSPEEQIALYKAEAALSSQSQQLKKMGEVADSNQPLPQPVVASNTTEAEDIPTVSVSQPSSPSNTSQVSYRQTPSSIPRTRGRISQSPVGNISPRYSDRPLSPPTSPIAVRQQQTKVNSNPTESVNPLELWQQLAALGSYSASSNNDSEGYTEVASSYSPDKVLDMPPSDEVDDSNNKRSRKLDRSPVILSTSRGNTEEMELLGDSQPQSHIIPVGTIVKAQIATSIIWAQGMEQPDPFVVTLSQSISDRNGTEVLPKGTEIIFEIHQIHDSGMVIGDAIAIRLDGQEMELPRGVFALRAPGGKPLIAVLRNDARGDIARRDAMGFVVGALGKVGEVVNRPTSTSSSSGFGGFSQSSTYDSPNITGAVLEGGFEPLSEQMKRRNEREIDELQDRERLWYLKDGTKVQIQVNRLLEL</sequence>
<feature type="region of interest" description="Disordered" evidence="1">
    <location>
        <begin position="182"/>
        <end position="260"/>
    </location>
</feature>
<dbReference type="AlphaFoldDB" id="B7KMK9"/>
<keyword evidence="4" id="KW-1185">Reference proteome</keyword>
<dbReference type="KEGG" id="cyc:PCC7424_5459"/>
<dbReference type="HOGENOM" id="CLU_033522_0_0_3"/>
<evidence type="ECO:0000256" key="1">
    <source>
        <dbReference type="SAM" id="MobiDB-lite"/>
    </source>
</evidence>
<dbReference type="EMBL" id="CP001293">
    <property type="protein sequence ID" value="ACK74031.1"/>
    <property type="molecule type" value="Genomic_DNA"/>
</dbReference>
<feature type="compositionally biased region" description="Polar residues" evidence="1">
    <location>
        <begin position="247"/>
        <end position="260"/>
    </location>
</feature>
<feature type="compositionally biased region" description="Polar residues" evidence="1">
    <location>
        <begin position="277"/>
        <end position="295"/>
    </location>
</feature>
<evidence type="ECO:0000313" key="4">
    <source>
        <dbReference type="Proteomes" id="UP000002384"/>
    </source>
</evidence>
<name>B7KMK9_GLOC7</name>
<proteinExistence type="predicted"/>
<dbReference type="Proteomes" id="UP000002384">
    <property type="component" value="Plasmid pP742402"/>
</dbReference>